<dbReference type="SUPFAM" id="SSF51735">
    <property type="entry name" value="NAD(P)-binding Rossmann-fold domains"/>
    <property type="match status" value="1"/>
</dbReference>
<dbReference type="Gene3D" id="3.90.180.10">
    <property type="entry name" value="Medium-chain alcohol dehydrogenases, catalytic domain"/>
    <property type="match status" value="1"/>
</dbReference>
<organism evidence="7 8">
    <name type="scientific">Bradyrhizobium diazoefficiens</name>
    <dbReference type="NCBI Taxonomy" id="1355477"/>
    <lineage>
        <taxon>Bacteria</taxon>
        <taxon>Pseudomonadati</taxon>
        <taxon>Pseudomonadota</taxon>
        <taxon>Alphaproteobacteria</taxon>
        <taxon>Hyphomicrobiales</taxon>
        <taxon>Nitrobacteraceae</taxon>
        <taxon>Bradyrhizobium</taxon>
    </lineage>
</organism>
<protein>
    <submittedName>
        <fullName evidence="7">Putative dehydrogenase</fullName>
    </submittedName>
</protein>
<feature type="domain" description="Enoyl reductase (ER)" evidence="6">
    <location>
        <begin position="15"/>
        <end position="344"/>
    </location>
</feature>
<accession>A0A0E4FSF1</accession>
<evidence type="ECO:0000256" key="4">
    <source>
        <dbReference type="ARBA" id="ARBA00022833"/>
    </source>
</evidence>
<gene>
    <name evidence="7" type="ORF">NK6_2210</name>
</gene>
<evidence type="ECO:0000313" key="7">
    <source>
        <dbReference type="EMBL" id="BAR55391.1"/>
    </source>
</evidence>
<proteinExistence type="inferred from homology"/>
<comment type="cofactor">
    <cofactor evidence="1">
        <name>Zn(2+)</name>
        <dbReference type="ChEBI" id="CHEBI:29105"/>
    </cofactor>
</comment>
<keyword evidence="5" id="KW-0560">Oxidoreductase</keyword>
<evidence type="ECO:0000313" key="8">
    <source>
        <dbReference type="Proteomes" id="UP000063308"/>
    </source>
</evidence>
<evidence type="ECO:0000256" key="5">
    <source>
        <dbReference type="ARBA" id="ARBA00023002"/>
    </source>
</evidence>
<dbReference type="GO" id="GO:0046872">
    <property type="term" value="F:metal ion binding"/>
    <property type="evidence" value="ECO:0007669"/>
    <property type="project" value="UniProtKB-KW"/>
</dbReference>
<dbReference type="InterPro" id="IPR036291">
    <property type="entry name" value="NAD(P)-bd_dom_sf"/>
</dbReference>
<dbReference type="InterPro" id="IPR013154">
    <property type="entry name" value="ADH-like_N"/>
</dbReference>
<dbReference type="EMBL" id="AP014685">
    <property type="protein sequence ID" value="BAR55391.1"/>
    <property type="molecule type" value="Genomic_DNA"/>
</dbReference>
<dbReference type="Pfam" id="PF00107">
    <property type="entry name" value="ADH_zinc_N"/>
    <property type="match status" value="1"/>
</dbReference>
<dbReference type="SUPFAM" id="SSF50129">
    <property type="entry name" value="GroES-like"/>
    <property type="match status" value="2"/>
</dbReference>
<dbReference type="InterPro" id="IPR011032">
    <property type="entry name" value="GroES-like_sf"/>
</dbReference>
<evidence type="ECO:0000256" key="3">
    <source>
        <dbReference type="ARBA" id="ARBA00022723"/>
    </source>
</evidence>
<dbReference type="AlphaFoldDB" id="A0A0E4FSF1"/>
<dbReference type="Proteomes" id="UP000063308">
    <property type="component" value="Chromosome"/>
</dbReference>
<dbReference type="InterPro" id="IPR013149">
    <property type="entry name" value="ADH-like_C"/>
</dbReference>
<reference evidence="7 8" key="1">
    <citation type="submission" date="2014-11" db="EMBL/GenBank/DDBJ databases">
        <title>Symbiosis island explosion on the genome of extra-slow-growing strains of soybean bradyrhizobia with massive insertion sequences.</title>
        <authorList>
            <person name="Iida T."/>
            <person name="Minamisawa K."/>
        </authorList>
    </citation>
    <scope>NUCLEOTIDE SEQUENCE [LARGE SCALE GENOMIC DNA]</scope>
    <source>
        <strain evidence="7 8">NK6</strain>
    </source>
</reference>
<sequence>MDIKTAKAAILVESGKPLIVDEFTLPDTLEHGQVLAHVHTSSICGAQINEIDAVKGVDKFLPHLLGHEALATIIETGPGVVSCKQGDTVVMHWRPGKGVQSNTPVYSWHGKRLNAGWVTTFNEYAVVSENRVTPVPSSIDRTSAPLLGCAVTTALGVVNNDAQVAIGEAVVVFGVGGVGLNIVQFAAMVGAHPVVAIDRLDNKLEMARQFGATHTINSETVKDVAAEVRSITGADGPDKVVETTGVSRLIELAYEVTAKKGRCILVGVPRDKVEIYTLPLHFEKVLKGSEGGQCQPARDIPRLVRLDEAGKVSYRGIVTHEFALDDINDALDLMRSGTSGRILLNIS</sequence>
<dbReference type="SMART" id="SM00829">
    <property type="entry name" value="PKS_ER"/>
    <property type="match status" value="1"/>
</dbReference>
<dbReference type="FunFam" id="3.40.50.720:FF:000003">
    <property type="entry name" value="S-(hydroxymethyl)glutathione dehydrogenase"/>
    <property type="match status" value="1"/>
</dbReference>
<dbReference type="GO" id="GO:0016491">
    <property type="term" value="F:oxidoreductase activity"/>
    <property type="evidence" value="ECO:0007669"/>
    <property type="project" value="UniProtKB-KW"/>
</dbReference>
<evidence type="ECO:0000259" key="6">
    <source>
        <dbReference type="SMART" id="SM00829"/>
    </source>
</evidence>
<name>A0A0E4FSF1_9BRAD</name>
<dbReference type="Pfam" id="PF08240">
    <property type="entry name" value="ADH_N"/>
    <property type="match status" value="1"/>
</dbReference>
<dbReference type="RefSeq" id="WP_060908962.1">
    <property type="nucleotide sequence ID" value="NZ_CP126038.1"/>
</dbReference>
<dbReference type="PANTHER" id="PTHR43350">
    <property type="entry name" value="NAD-DEPENDENT ALCOHOL DEHYDROGENASE"/>
    <property type="match status" value="1"/>
</dbReference>
<dbReference type="Gene3D" id="3.40.50.720">
    <property type="entry name" value="NAD(P)-binding Rossmann-like Domain"/>
    <property type="match status" value="1"/>
</dbReference>
<dbReference type="InterPro" id="IPR020843">
    <property type="entry name" value="ER"/>
</dbReference>
<keyword evidence="3" id="KW-0479">Metal-binding</keyword>
<evidence type="ECO:0000256" key="2">
    <source>
        <dbReference type="ARBA" id="ARBA00008072"/>
    </source>
</evidence>
<evidence type="ECO:0000256" key="1">
    <source>
        <dbReference type="ARBA" id="ARBA00001947"/>
    </source>
</evidence>
<dbReference type="PANTHER" id="PTHR43350:SF19">
    <property type="entry name" value="D-GULOSIDE 3-DEHYDROGENASE"/>
    <property type="match status" value="1"/>
</dbReference>
<comment type="similarity">
    <text evidence="2">Belongs to the zinc-containing alcohol dehydrogenase family.</text>
</comment>
<keyword evidence="4" id="KW-0862">Zinc</keyword>